<evidence type="ECO:0000313" key="2">
    <source>
        <dbReference type="EMBL" id="GGF56453.1"/>
    </source>
</evidence>
<reference evidence="2" key="2">
    <citation type="submission" date="2020-09" db="EMBL/GenBank/DDBJ databases">
        <authorList>
            <person name="Sun Q."/>
            <person name="Sedlacek I."/>
        </authorList>
    </citation>
    <scope>NUCLEOTIDE SEQUENCE</scope>
    <source>
        <strain evidence="2">CCM 7897</strain>
    </source>
</reference>
<name>A0A917BRW8_9HYPH</name>
<organism evidence="2 3">
    <name type="scientific">Azorhizobium oxalatiphilum</name>
    <dbReference type="NCBI Taxonomy" id="980631"/>
    <lineage>
        <taxon>Bacteria</taxon>
        <taxon>Pseudomonadati</taxon>
        <taxon>Pseudomonadota</taxon>
        <taxon>Alphaproteobacteria</taxon>
        <taxon>Hyphomicrobiales</taxon>
        <taxon>Xanthobacteraceae</taxon>
        <taxon>Azorhizobium</taxon>
    </lineage>
</organism>
<dbReference type="RefSeq" id="WP_188576802.1">
    <property type="nucleotide sequence ID" value="NZ_BMCT01000001.1"/>
</dbReference>
<dbReference type="EMBL" id="BMCT01000001">
    <property type="protein sequence ID" value="GGF56453.1"/>
    <property type="molecule type" value="Genomic_DNA"/>
</dbReference>
<feature type="compositionally biased region" description="Basic and acidic residues" evidence="1">
    <location>
        <begin position="100"/>
        <end position="115"/>
    </location>
</feature>
<protein>
    <submittedName>
        <fullName evidence="2">Uncharacterized protein</fullName>
    </submittedName>
</protein>
<feature type="region of interest" description="Disordered" evidence="1">
    <location>
        <begin position="87"/>
        <end position="115"/>
    </location>
</feature>
<gene>
    <name evidence="2" type="ORF">GCM10007301_15130</name>
</gene>
<proteinExistence type="predicted"/>
<keyword evidence="3" id="KW-1185">Reference proteome</keyword>
<sequence length="115" mass="13041">MSQRIINDLLQTVGLIDRGRVQEKLNDEMGRLLEALQQHPEEKISGTITLTLKFTKLSDRMDVAPEVKTVLPKEKALRSATFWPAEGGLSVQHPSQHDMFGPRDASERRAERDFS</sequence>
<evidence type="ECO:0000313" key="3">
    <source>
        <dbReference type="Proteomes" id="UP000606044"/>
    </source>
</evidence>
<dbReference type="Proteomes" id="UP000606044">
    <property type="component" value="Unassembled WGS sequence"/>
</dbReference>
<evidence type="ECO:0000256" key="1">
    <source>
        <dbReference type="SAM" id="MobiDB-lite"/>
    </source>
</evidence>
<accession>A0A917BRW8</accession>
<reference evidence="2" key="1">
    <citation type="journal article" date="2014" name="Int. J. Syst. Evol. Microbiol.">
        <title>Complete genome sequence of Corynebacterium casei LMG S-19264T (=DSM 44701T), isolated from a smear-ripened cheese.</title>
        <authorList>
            <consortium name="US DOE Joint Genome Institute (JGI-PGF)"/>
            <person name="Walter F."/>
            <person name="Albersmeier A."/>
            <person name="Kalinowski J."/>
            <person name="Ruckert C."/>
        </authorList>
    </citation>
    <scope>NUCLEOTIDE SEQUENCE</scope>
    <source>
        <strain evidence="2">CCM 7897</strain>
    </source>
</reference>
<comment type="caution">
    <text evidence="2">The sequence shown here is derived from an EMBL/GenBank/DDBJ whole genome shotgun (WGS) entry which is preliminary data.</text>
</comment>
<dbReference type="AlphaFoldDB" id="A0A917BRW8"/>